<protein>
    <submittedName>
        <fullName evidence="1">Uncharacterized protein</fullName>
    </submittedName>
</protein>
<gene>
    <name evidence="1" type="ORF">NCTC10437_05334</name>
</gene>
<dbReference type="RefSeq" id="WP_327405599.1">
    <property type="nucleotide sequence ID" value="NZ_LR134356.1"/>
</dbReference>
<dbReference type="EMBL" id="LR134356">
    <property type="protein sequence ID" value="VEG58306.1"/>
    <property type="molecule type" value="Genomic_DNA"/>
</dbReference>
<organism evidence="1 2">
    <name type="scientific">Mycolicibacterium aurum</name>
    <name type="common">Mycobacterium aurum</name>
    <dbReference type="NCBI Taxonomy" id="1791"/>
    <lineage>
        <taxon>Bacteria</taxon>
        <taxon>Bacillati</taxon>
        <taxon>Actinomycetota</taxon>
        <taxon>Actinomycetes</taxon>
        <taxon>Mycobacteriales</taxon>
        <taxon>Mycobacteriaceae</taxon>
        <taxon>Mycolicibacterium</taxon>
    </lineage>
</organism>
<keyword evidence="2" id="KW-1185">Reference proteome</keyword>
<dbReference type="STRING" id="1791.GCA_001049355_05296"/>
<dbReference type="KEGG" id="mauu:NCTC10437_05334"/>
<reference evidence="1 2" key="1">
    <citation type="submission" date="2018-12" db="EMBL/GenBank/DDBJ databases">
        <authorList>
            <consortium name="Pathogen Informatics"/>
        </authorList>
    </citation>
    <scope>NUCLEOTIDE SEQUENCE [LARGE SCALE GENOMIC DNA]</scope>
    <source>
        <strain evidence="1 2">NCTC10437</strain>
    </source>
</reference>
<accession>A0A448J0J9</accession>
<sequence>MFLTLTGGAILGLLMVVMRALLEQATTPRTDMDAVI</sequence>
<name>A0A448J0J9_MYCAU</name>
<dbReference type="Proteomes" id="UP000279306">
    <property type="component" value="Chromosome"/>
</dbReference>
<evidence type="ECO:0000313" key="2">
    <source>
        <dbReference type="Proteomes" id="UP000279306"/>
    </source>
</evidence>
<evidence type="ECO:0000313" key="1">
    <source>
        <dbReference type="EMBL" id="VEG58306.1"/>
    </source>
</evidence>
<dbReference type="AlphaFoldDB" id="A0A448J0J9"/>
<proteinExistence type="predicted"/>